<dbReference type="EMBL" id="PEDL01000013">
    <property type="protein sequence ID" value="PHV70153.1"/>
    <property type="molecule type" value="Genomic_DNA"/>
</dbReference>
<name>A0AC61DBI4_9FIRM</name>
<sequence length="317" mass="37588">MDKYKITVFTPTYNRQRFLKRLYESLCTQTYSDFEWLIVDDGSTDSTEEYIKKLIKSCDKFTINYIKQPNGGKHRAINKGIHMAKGELFLIVDSDDYLTNQALEKVVYWENTLKNEKVKFSGISGLRVKETGELIGTTFNGMYKDTTYIERTKYGITGDKSEVFYTEVMRKYPFPEFEGEKFLTEAVVWNRMAVDGYLMRWTNEPFYICEYREDGLTHQGQEKNKNNFEGFTLWCKEWLEYTNSWILKCKIIGLYTWTGRNKGMSYKALEDKLQVNRILQIGLYMMTHLYKGIQYIKSCLNKLRRKNEHTFENANLD</sequence>
<proteinExistence type="predicted"/>
<dbReference type="Proteomes" id="UP000224460">
    <property type="component" value="Unassembled WGS sequence"/>
</dbReference>
<comment type="caution">
    <text evidence="1">The sequence shown here is derived from an EMBL/GenBank/DDBJ whole genome shotgun (WGS) entry which is preliminary data.</text>
</comment>
<accession>A0AC61DBI4</accession>
<gene>
    <name evidence="1" type="ORF">CS063_11795</name>
</gene>
<organism evidence="1 2">
    <name type="scientific">Sporanaerobium hydrogeniformans</name>
    <dbReference type="NCBI Taxonomy" id="3072179"/>
    <lineage>
        <taxon>Bacteria</taxon>
        <taxon>Bacillati</taxon>
        <taxon>Bacillota</taxon>
        <taxon>Clostridia</taxon>
        <taxon>Lachnospirales</taxon>
        <taxon>Lachnospiraceae</taxon>
        <taxon>Sporanaerobium</taxon>
    </lineage>
</organism>
<reference evidence="1" key="1">
    <citation type="submission" date="2017-10" db="EMBL/GenBank/DDBJ databases">
        <title>Genome sequence of cellulolytic Lachnospiraceae bacterium XHS1971 isolated from hotspring sediment.</title>
        <authorList>
            <person name="Vasudevan G."/>
            <person name="Joshi A.J."/>
            <person name="Hivarkar S."/>
            <person name="Lanjekar V.B."/>
            <person name="Dhakephalkar P.K."/>
            <person name="Dagar S."/>
        </authorList>
    </citation>
    <scope>NUCLEOTIDE SEQUENCE</scope>
    <source>
        <strain evidence="1">XHS1971</strain>
    </source>
</reference>
<protein>
    <submittedName>
        <fullName evidence="1">LPS biosynthesis protein</fullName>
    </submittedName>
</protein>
<evidence type="ECO:0000313" key="1">
    <source>
        <dbReference type="EMBL" id="PHV70153.1"/>
    </source>
</evidence>
<evidence type="ECO:0000313" key="2">
    <source>
        <dbReference type="Proteomes" id="UP000224460"/>
    </source>
</evidence>
<keyword evidence="2" id="KW-1185">Reference proteome</keyword>